<comment type="caution">
    <text evidence="1">The sequence shown here is derived from an EMBL/GenBank/DDBJ whole genome shotgun (WGS) entry which is preliminary data.</text>
</comment>
<evidence type="ECO:0000313" key="1">
    <source>
        <dbReference type="EMBL" id="KAF9789570.1"/>
    </source>
</evidence>
<organism evidence="1 2">
    <name type="scientific">Thelephora terrestris</name>
    <dbReference type="NCBI Taxonomy" id="56493"/>
    <lineage>
        <taxon>Eukaryota</taxon>
        <taxon>Fungi</taxon>
        <taxon>Dikarya</taxon>
        <taxon>Basidiomycota</taxon>
        <taxon>Agaricomycotina</taxon>
        <taxon>Agaricomycetes</taxon>
        <taxon>Thelephorales</taxon>
        <taxon>Thelephoraceae</taxon>
        <taxon>Thelephora</taxon>
    </lineage>
</organism>
<dbReference type="SUPFAM" id="SSF54427">
    <property type="entry name" value="NTF2-like"/>
    <property type="match status" value="1"/>
</dbReference>
<dbReference type="Proteomes" id="UP000736335">
    <property type="component" value="Unassembled WGS sequence"/>
</dbReference>
<accession>A0A9P6LA98</accession>
<dbReference type="AlphaFoldDB" id="A0A9P6LA98"/>
<reference evidence="1" key="1">
    <citation type="journal article" date="2020" name="Nat. Commun.">
        <title>Large-scale genome sequencing of mycorrhizal fungi provides insights into the early evolution of symbiotic traits.</title>
        <authorList>
            <person name="Miyauchi S."/>
            <person name="Kiss E."/>
            <person name="Kuo A."/>
            <person name="Drula E."/>
            <person name="Kohler A."/>
            <person name="Sanchez-Garcia M."/>
            <person name="Morin E."/>
            <person name="Andreopoulos B."/>
            <person name="Barry K.W."/>
            <person name="Bonito G."/>
            <person name="Buee M."/>
            <person name="Carver A."/>
            <person name="Chen C."/>
            <person name="Cichocki N."/>
            <person name="Clum A."/>
            <person name="Culley D."/>
            <person name="Crous P.W."/>
            <person name="Fauchery L."/>
            <person name="Girlanda M."/>
            <person name="Hayes R.D."/>
            <person name="Keri Z."/>
            <person name="LaButti K."/>
            <person name="Lipzen A."/>
            <person name="Lombard V."/>
            <person name="Magnuson J."/>
            <person name="Maillard F."/>
            <person name="Murat C."/>
            <person name="Nolan M."/>
            <person name="Ohm R.A."/>
            <person name="Pangilinan J."/>
            <person name="Pereira M.F."/>
            <person name="Perotto S."/>
            <person name="Peter M."/>
            <person name="Pfister S."/>
            <person name="Riley R."/>
            <person name="Sitrit Y."/>
            <person name="Stielow J.B."/>
            <person name="Szollosi G."/>
            <person name="Zifcakova L."/>
            <person name="Stursova M."/>
            <person name="Spatafora J.W."/>
            <person name="Tedersoo L."/>
            <person name="Vaario L.M."/>
            <person name="Yamada A."/>
            <person name="Yan M."/>
            <person name="Wang P."/>
            <person name="Xu J."/>
            <person name="Bruns T."/>
            <person name="Baldrian P."/>
            <person name="Vilgalys R."/>
            <person name="Dunand C."/>
            <person name="Henrissat B."/>
            <person name="Grigoriev I.V."/>
            <person name="Hibbett D."/>
            <person name="Nagy L.G."/>
            <person name="Martin F.M."/>
        </authorList>
    </citation>
    <scope>NUCLEOTIDE SEQUENCE</scope>
    <source>
        <strain evidence="1">UH-Tt-Lm1</strain>
    </source>
</reference>
<reference evidence="1" key="2">
    <citation type="submission" date="2020-11" db="EMBL/GenBank/DDBJ databases">
        <authorList>
            <consortium name="DOE Joint Genome Institute"/>
            <person name="Kuo A."/>
            <person name="Miyauchi S."/>
            <person name="Kiss E."/>
            <person name="Drula E."/>
            <person name="Kohler A."/>
            <person name="Sanchez-Garcia M."/>
            <person name="Andreopoulos B."/>
            <person name="Barry K.W."/>
            <person name="Bonito G."/>
            <person name="Buee M."/>
            <person name="Carver A."/>
            <person name="Chen C."/>
            <person name="Cichocki N."/>
            <person name="Clum A."/>
            <person name="Culley D."/>
            <person name="Crous P.W."/>
            <person name="Fauchery L."/>
            <person name="Girlanda M."/>
            <person name="Hayes R."/>
            <person name="Keri Z."/>
            <person name="Labutti K."/>
            <person name="Lipzen A."/>
            <person name="Lombard V."/>
            <person name="Magnuson J."/>
            <person name="Maillard F."/>
            <person name="Morin E."/>
            <person name="Murat C."/>
            <person name="Nolan M."/>
            <person name="Ohm R."/>
            <person name="Pangilinan J."/>
            <person name="Pereira M."/>
            <person name="Perotto S."/>
            <person name="Peter M."/>
            <person name="Riley R."/>
            <person name="Sitrit Y."/>
            <person name="Stielow B."/>
            <person name="Szollosi G."/>
            <person name="Zifcakova L."/>
            <person name="Stursova M."/>
            <person name="Spatafora J.W."/>
            <person name="Tedersoo L."/>
            <person name="Vaario L.-M."/>
            <person name="Yamada A."/>
            <person name="Yan M."/>
            <person name="Wang P."/>
            <person name="Xu J."/>
            <person name="Bruns T."/>
            <person name="Baldrian P."/>
            <person name="Vilgalys R."/>
            <person name="Henrissat B."/>
            <person name="Grigoriev I.V."/>
            <person name="Hibbett D."/>
            <person name="Nagy L.G."/>
            <person name="Martin F.M."/>
        </authorList>
    </citation>
    <scope>NUCLEOTIDE SEQUENCE</scope>
    <source>
        <strain evidence="1">UH-Tt-Lm1</strain>
    </source>
</reference>
<dbReference type="OrthoDB" id="3758478at2759"/>
<evidence type="ECO:0008006" key="3">
    <source>
        <dbReference type="Google" id="ProtNLM"/>
    </source>
</evidence>
<proteinExistence type="predicted"/>
<name>A0A9P6LA98_9AGAM</name>
<dbReference type="Gene3D" id="3.10.450.50">
    <property type="match status" value="1"/>
</dbReference>
<sequence>MVNISTTTPQLKAAKAVVEAYGSRDLKNTSIFAKNFKFQSFPKTADHYEETKAEHFQNYGGVLASYAKMDTIIHEVIEGQDKVVLHMTAVWSTLDGKAINYDTVLIFSFVEEDGELKVVDIKDFSDAEKRNAFHTEASKALAQGIPVAFPPSFASLVFKDVFEHPSSESLIVSIVDEAGPPQALNAILHFDLHLILKSISTGNSSISATDYYHLIRLHVGDRKEVVALVTFKTPLKVLRLFLGVIQLPSNPTAEL</sequence>
<keyword evidence="2" id="KW-1185">Reference proteome</keyword>
<gene>
    <name evidence="1" type="ORF">BJ322DRAFT_1105428</name>
</gene>
<dbReference type="EMBL" id="WIUZ02000003">
    <property type="protein sequence ID" value="KAF9789570.1"/>
    <property type="molecule type" value="Genomic_DNA"/>
</dbReference>
<evidence type="ECO:0000313" key="2">
    <source>
        <dbReference type="Proteomes" id="UP000736335"/>
    </source>
</evidence>
<dbReference type="InterPro" id="IPR032710">
    <property type="entry name" value="NTF2-like_dom_sf"/>
</dbReference>
<protein>
    <recommendedName>
        <fullName evidence="3">SnoaL-like domain-containing protein</fullName>
    </recommendedName>
</protein>